<dbReference type="PROSITE" id="PS51257">
    <property type="entry name" value="PROKAR_LIPOPROTEIN"/>
    <property type="match status" value="1"/>
</dbReference>
<evidence type="ECO:0008006" key="4">
    <source>
        <dbReference type="Google" id="ProtNLM"/>
    </source>
</evidence>
<dbReference type="EMBL" id="JABMKT010000001">
    <property type="protein sequence ID" value="NYV27299.1"/>
    <property type="molecule type" value="Genomic_DNA"/>
</dbReference>
<reference evidence="2 3" key="1">
    <citation type="submission" date="2020-05" db="EMBL/GenBank/DDBJ databases">
        <title>Streptobacillus felis strain LHL191014123.</title>
        <authorList>
            <person name="Fawzy A."/>
            <person name="Rau J."/>
            <person name="Risse K."/>
            <person name="Schauerte N."/>
            <person name="Geiger C."/>
            <person name="Blom J."/>
            <person name="Imirzalioglu C."/>
            <person name="Falgenhauer J."/>
            <person name="Bach A."/>
            <person name="Herden C."/>
            <person name="Eisenberg T."/>
        </authorList>
    </citation>
    <scope>NUCLEOTIDE SEQUENCE [LARGE SCALE GENOMIC DNA]</scope>
    <source>
        <strain evidence="2 3">LHL191014123</strain>
    </source>
</reference>
<evidence type="ECO:0000313" key="2">
    <source>
        <dbReference type="EMBL" id="NYV27299.1"/>
    </source>
</evidence>
<keyword evidence="1" id="KW-0732">Signal</keyword>
<dbReference type="RefSeq" id="WP_067321084.1">
    <property type="nucleotide sequence ID" value="NZ_CBCRWS010000001.1"/>
</dbReference>
<sequence>MIKKFITISIVIFSLSCSAVTPLSKYHIKEIASIASKRIFSESFDKVQYKDMRIYKKGYGTWYISAYGDYGIYLLEIDEDGNVMKFLKNEYSE</sequence>
<name>A0A7Z0PE15_9FUSO</name>
<protein>
    <recommendedName>
        <fullName evidence="4">PepSY domain-containing protein</fullName>
    </recommendedName>
</protein>
<gene>
    <name evidence="2" type="ORF">HP397_00460</name>
</gene>
<feature type="chain" id="PRO_5030654552" description="PepSY domain-containing protein" evidence="1">
    <location>
        <begin position="20"/>
        <end position="93"/>
    </location>
</feature>
<evidence type="ECO:0000256" key="1">
    <source>
        <dbReference type="SAM" id="SignalP"/>
    </source>
</evidence>
<organism evidence="2 3">
    <name type="scientific">Streptobacillus felis</name>
    <dbReference type="NCBI Taxonomy" id="1384509"/>
    <lineage>
        <taxon>Bacteria</taxon>
        <taxon>Fusobacteriati</taxon>
        <taxon>Fusobacteriota</taxon>
        <taxon>Fusobacteriia</taxon>
        <taxon>Fusobacteriales</taxon>
        <taxon>Leptotrichiaceae</taxon>
        <taxon>Streptobacillus</taxon>
    </lineage>
</organism>
<dbReference type="AlphaFoldDB" id="A0A7Z0PE15"/>
<proteinExistence type="predicted"/>
<feature type="signal peptide" evidence="1">
    <location>
        <begin position="1"/>
        <end position="19"/>
    </location>
</feature>
<keyword evidence="3" id="KW-1185">Reference proteome</keyword>
<dbReference type="Proteomes" id="UP000526184">
    <property type="component" value="Unassembled WGS sequence"/>
</dbReference>
<accession>A0A7Z0PE15</accession>
<evidence type="ECO:0000313" key="3">
    <source>
        <dbReference type="Proteomes" id="UP000526184"/>
    </source>
</evidence>
<comment type="caution">
    <text evidence="2">The sequence shown here is derived from an EMBL/GenBank/DDBJ whole genome shotgun (WGS) entry which is preliminary data.</text>
</comment>
<dbReference type="OrthoDB" id="95650at2"/>